<evidence type="ECO:0000313" key="2">
    <source>
        <dbReference type="Proteomes" id="UP000187046"/>
    </source>
</evidence>
<sequence length="67" mass="7753">MSIINAVRGVSIMSIMYSQIHRLSTKNQENEEKGSGQAFCPLLKHSGENQEEQRLVKFYYFAFLLKI</sequence>
<proteinExistence type="predicted"/>
<dbReference type="Proteomes" id="UP000187046">
    <property type="component" value="Unassembled WGS sequence"/>
</dbReference>
<organism evidence="1 2">
    <name type="scientific">Bacillus haynesii</name>
    <dbReference type="NCBI Taxonomy" id="1925021"/>
    <lineage>
        <taxon>Bacteria</taxon>
        <taxon>Bacillati</taxon>
        <taxon>Bacillota</taxon>
        <taxon>Bacilli</taxon>
        <taxon>Bacillales</taxon>
        <taxon>Bacillaceae</taxon>
        <taxon>Bacillus</taxon>
    </lineage>
</organism>
<dbReference type="EMBL" id="MRBL01000001">
    <property type="protein sequence ID" value="OMI30588.1"/>
    <property type="molecule type" value="Genomic_DNA"/>
</dbReference>
<name>A0ABX3IAJ2_9BACI</name>
<comment type="caution">
    <text evidence="1">The sequence shown here is derived from an EMBL/GenBank/DDBJ whole genome shotgun (WGS) entry which is preliminary data.</text>
</comment>
<evidence type="ECO:0000313" key="1">
    <source>
        <dbReference type="EMBL" id="OMI30588.1"/>
    </source>
</evidence>
<accession>A0ABX3IAJ2</accession>
<keyword evidence="2" id="KW-1185">Reference proteome</keyword>
<protein>
    <submittedName>
        <fullName evidence="1">Uncharacterized protein</fullName>
    </submittedName>
</protein>
<reference evidence="1 2" key="1">
    <citation type="submission" date="2016-12" db="EMBL/GenBank/DDBJ databases">
        <title>Bacillus phylogenomics.</title>
        <authorList>
            <person name="Dunlap C."/>
        </authorList>
    </citation>
    <scope>NUCLEOTIDE SEQUENCE [LARGE SCALE GENOMIC DNA]</scope>
    <source>
        <strain evidence="1 2">NRRL B-41327</strain>
    </source>
</reference>
<gene>
    <name evidence="1" type="ORF">BTA31_00535</name>
</gene>